<evidence type="ECO:0000313" key="1">
    <source>
        <dbReference type="EMBL" id="MBK3427977.1"/>
    </source>
</evidence>
<dbReference type="RefSeq" id="WP_005325636.1">
    <property type="nucleotide sequence ID" value="NZ_CP175770.1"/>
</dbReference>
<reference evidence="1 2" key="1">
    <citation type="submission" date="2020-12" db="EMBL/GenBank/DDBJ databases">
        <title>Draft genome sequence of the commensal strain Corynebacterium tuberculostearicum MFP09/CIP 102622 isolated from human skin.</title>
        <authorList>
            <person name="Boukerb A.M."/>
            <person name="Janvier X."/>
            <person name="Feuilloley M.G.J."/>
            <person name="Groboillot A."/>
        </authorList>
    </citation>
    <scope>NUCLEOTIDE SEQUENCE [LARGE SCALE GENOMIC DNA]</scope>
    <source>
        <strain evidence="1 2">CIP 102622</strain>
    </source>
</reference>
<proteinExistence type="predicted"/>
<evidence type="ECO:0008006" key="3">
    <source>
        <dbReference type="Google" id="ProtNLM"/>
    </source>
</evidence>
<dbReference type="AlphaFoldDB" id="A0A8I1HXW3"/>
<protein>
    <recommendedName>
        <fullName evidence="3">Porin</fullName>
    </recommendedName>
</protein>
<dbReference type="EMBL" id="JAEHFL010000007">
    <property type="protein sequence ID" value="MBK3427977.1"/>
    <property type="molecule type" value="Genomic_DNA"/>
</dbReference>
<sequence length="48" mass="5301">MSDFLMSSANFLDTEWAALVSDFNFYGSIMKPFIEIAKGASDLLGMFA</sequence>
<name>A0A8I1HXW3_9CORY</name>
<comment type="caution">
    <text evidence="1">The sequence shown here is derived from an EMBL/GenBank/DDBJ whole genome shotgun (WGS) entry which is preliminary data.</text>
</comment>
<dbReference type="Proteomes" id="UP000603369">
    <property type="component" value="Unassembled WGS sequence"/>
</dbReference>
<accession>A0A8I1HXW3</accession>
<organism evidence="1 2">
    <name type="scientific">Corynebacterium tuberculostearicum</name>
    <dbReference type="NCBI Taxonomy" id="38304"/>
    <lineage>
        <taxon>Bacteria</taxon>
        <taxon>Bacillati</taxon>
        <taxon>Actinomycetota</taxon>
        <taxon>Actinomycetes</taxon>
        <taxon>Mycobacteriales</taxon>
        <taxon>Corynebacteriaceae</taxon>
        <taxon>Corynebacterium</taxon>
    </lineage>
</organism>
<keyword evidence="2" id="KW-1185">Reference proteome</keyword>
<evidence type="ECO:0000313" key="2">
    <source>
        <dbReference type="Proteomes" id="UP000603369"/>
    </source>
</evidence>
<gene>
    <name evidence="1" type="ORF">JDP02_05535</name>
</gene>